<evidence type="ECO:0000313" key="3">
    <source>
        <dbReference type="EMBL" id="KAK6941496.1"/>
    </source>
</evidence>
<accession>A0AAN8W4F1</accession>
<name>A0AAN8W4F1_9MAGN</name>
<feature type="signal peptide" evidence="1">
    <location>
        <begin position="1"/>
        <end position="26"/>
    </location>
</feature>
<dbReference type="PANTHER" id="PTHR21234">
    <property type="entry name" value="PURINE NUCLEOSIDE PHOSPHORYLASE"/>
    <property type="match status" value="1"/>
</dbReference>
<dbReference type="Gene3D" id="3.40.50.1580">
    <property type="entry name" value="Nucleoside phosphorylase domain"/>
    <property type="match status" value="1"/>
</dbReference>
<dbReference type="CDD" id="cd09008">
    <property type="entry name" value="MTAN"/>
    <property type="match status" value="1"/>
</dbReference>
<dbReference type="GO" id="GO:0003824">
    <property type="term" value="F:catalytic activity"/>
    <property type="evidence" value="ECO:0007669"/>
    <property type="project" value="InterPro"/>
</dbReference>
<evidence type="ECO:0000313" key="4">
    <source>
        <dbReference type="Proteomes" id="UP001370490"/>
    </source>
</evidence>
<protein>
    <submittedName>
        <fullName evidence="3">Nucleoside phosphorylase domain</fullName>
    </submittedName>
</protein>
<keyword evidence="4" id="KW-1185">Reference proteome</keyword>
<keyword evidence="1" id="KW-0732">Signal</keyword>
<feature type="domain" description="Nucleoside phosphorylase" evidence="2">
    <location>
        <begin position="51"/>
        <end position="350"/>
    </location>
</feature>
<organism evidence="3 4">
    <name type="scientific">Dillenia turbinata</name>
    <dbReference type="NCBI Taxonomy" id="194707"/>
    <lineage>
        <taxon>Eukaryota</taxon>
        <taxon>Viridiplantae</taxon>
        <taxon>Streptophyta</taxon>
        <taxon>Embryophyta</taxon>
        <taxon>Tracheophyta</taxon>
        <taxon>Spermatophyta</taxon>
        <taxon>Magnoliopsida</taxon>
        <taxon>eudicotyledons</taxon>
        <taxon>Gunneridae</taxon>
        <taxon>Pentapetalae</taxon>
        <taxon>Dilleniales</taxon>
        <taxon>Dilleniaceae</taxon>
        <taxon>Dillenia</taxon>
    </lineage>
</organism>
<evidence type="ECO:0000259" key="2">
    <source>
        <dbReference type="Pfam" id="PF01048"/>
    </source>
</evidence>
<proteinExistence type="predicted"/>
<comment type="caution">
    <text evidence="3">The sequence shown here is derived from an EMBL/GenBank/DDBJ whole genome shotgun (WGS) entry which is preliminary data.</text>
</comment>
<evidence type="ECO:0000256" key="1">
    <source>
        <dbReference type="SAM" id="SignalP"/>
    </source>
</evidence>
<dbReference type="SUPFAM" id="SSF53167">
    <property type="entry name" value="Purine and uridine phosphorylases"/>
    <property type="match status" value="1"/>
</dbReference>
<dbReference type="PANTHER" id="PTHR21234:SF42">
    <property type="entry name" value="PHOSPHORYLASE SUPERFAMILY PROTEIN"/>
    <property type="match status" value="1"/>
</dbReference>
<gene>
    <name evidence="3" type="ORF">RJ641_026873</name>
</gene>
<dbReference type="Proteomes" id="UP001370490">
    <property type="component" value="Unassembled WGS sequence"/>
</dbReference>
<dbReference type="AlphaFoldDB" id="A0AAN8W4F1"/>
<dbReference type="GO" id="GO:0009116">
    <property type="term" value="P:nucleoside metabolic process"/>
    <property type="evidence" value="ECO:0007669"/>
    <property type="project" value="InterPro"/>
</dbReference>
<reference evidence="3 4" key="1">
    <citation type="submission" date="2023-12" db="EMBL/GenBank/DDBJ databases">
        <title>A high-quality genome assembly for Dillenia turbinata (Dilleniales).</title>
        <authorList>
            <person name="Chanderbali A."/>
        </authorList>
    </citation>
    <scope>NUCLEOTIDE SEQUENCE [LARGE SCALE GENOMIC DNA]</scope>
    <source>
        <strain evidence="3">LSX21</strain>
        <tissue evidence="3">Leaf</tissue>
    </source>
</reference>
<dbReference type="EMBL" id="JBAMMX010000004">
    <property type="protein sequence ID" value="KAK6941496.1"/>
    <property type="molecule type" value="Genomic_DNA"/>
</dbReference>
<dbReference type="InterPro" id="IPR000845">
    <property type="entry name" value="Nucleoside_phosphorylase_d"/>
</dbReference>
<sequence>MREMDRLLRIVSLSLFALAMTRLVSCVQNFAMLSEKMKKEIENVNREGPYFGIIVPNSFEMSPLLQSQSFVVDDKYPYLDVSGRRFRIGKLENQRVIVVMTGLSMLNAGITTQLLLTLFNVKGVLHVGVAGNANPNLQIGDVTIPKYWAHTGLWNWQRYGDGPDNELALESNGDYTREIGYLKFSDYNNNTNGGNSPTDNYLNYVWYQPEEVFPIYGTPEVRQHTFWVPVNQEYLSTSEKLKDMKLERCVNATTCLPRTPMVTTVERGMSTNAFIDNKAYREFMYSKFNVTATDMESAAVALVCLQTNTSFIAFRALSDLAGGGSAVSNEADIYASLAAQNAVDVLIKFVTL</sequence>
<dbReference type="InterPro" id="IPR035994">
    <property type="entry name" value="Nucleoside_phosphorylase_sf"/>
</dbReference>
<feature type="chain" id="PRO_5042835047" evidence="1">
    <location>
        <begin position="27"/>
        <end position="352"/>
    </location>
</feature>
<dbReference type="Pfam" id="PF01048">
    <property type="entry name" value="PNP_UDP_1"/>
    <property type="match status" value="1"/>
</dbReference>